<dbReference type="SUPFAM" id="SSF46565">
    <property type="entry name" value="Chaperone J-domain"/>
    <property type="match status" value="1"/>
</dbReference>
<gene>
    <name evidence="3" type="ORF">TSUD_219750</name>
</gene>
<evidence type="ECO:0000313" key="4">
    <source>
        <dbReference type="Proteomes" id="UP000242715"/>
    </source>
</evidence>
<dbReference type="Gene3D" id="1.10.287.110">
    <property type="entry name" value="DnaJ domain"/>
    <property type="match status" value="1"/>
</dbReference>
<dbReference type="GO" id="GO:0006457">
    <property type="term" value="P:protein folding"/>
    <property type="evidence" value="ECO:0007669"/>
    <property type="project" value="InterPro"/>
</dbReference>
<dbReference type="Gene3D" id="2.60.260.20">
    <property type="entry name" value="Urease metallochaperone UreE, N-terminal domain"/>
    <property type="match status" value="2"/>
</dbReference>
<dbReference type="Pfam" id="PF00226">
    <property type="entry name" value="DnaJ"/>
    <property type="match status" value="1"/>
</dbReference>
<dbReference type="PRINTS" id="PR00625">
    <property type="entry name" value="JDOMAIN"/>
</dbReference>
<proteinExistence type="predicted"/>
<dbReference type="CDD" id="cd06257">
    <property type="entry name" value="DnaJ"/>
    <property type="match status" value="1"/>
</dbReference>
<evidence type="ECO:0000259" key="2">
    <source>
        <dbReference type="PROSITE" id="PS50076"/>
    </source>
</evidence>
<dbReference type="SMART" id="SM00271">
    <property type="entry name" value="DnaJ"/>
    <property type="match status" value="1"/>
</dbReference>
<dbReference type="InterPro" id="IPR051339">
    <property type="entry name" value="DnaJ_subfamily_B"/>
</dbReference>
<organism evidence="3 4">
    <name type="scientific">Trifolium subterraneum</name>
    <name type="common">Subterranean clover</name>
    <dbReference type="NCBI Taxonomy" id="3900"/>
    <lineage>
        <taxon>Eukaryota</taxon>
        <taxon>Viridiplantae</taxon>
        <taxon>Streptophyta</taxon>
        <taxon>Embryophyta</taxon>
        <taxon>Tracheophyta</taxon>
        <taxon>Spermatophyta</taxon>
        <taxon>Magnoliopsida</taxon>
        <taxon>eudicotyledons</taxon>
        <taxon>Gunneridae</taxon>
        <taxon>Pentapetalae</taxon>
        <taxon>rosids</taxon>
        <taxon>fabids</taxon>
        <taxon>Fabales</taxon>
        <taxon>Fabaceae</taxon>
        <taxon>Papilionoideae</taxon>
        <taxon>50 kb inversion clade</taxon>
        <taxon>NPAAA clade</taxon>
        <taxon>Hologalegina</taxon>
        <taxon>IRL clade</taxon>
        <taxon>Trifolieae</taxon>
        <taxon>Trifolium</taxon>
    </lineage>
</organism>
<accession>A0A2Z6NSK7</accession>
<dbReference type="GO" id="GO:0051082">
    <property type="term" value="F:unfolded protein binding"/>
    <property type="evidence" value="ECO:0007669"/>
    <property type="project" value="InterPro"/>
</dbReference>
<dbReference type="InterPro" id="IPR036869">
    <property type="entry name" value="J_dom_sf"/>
</dbReference>
<dbReference type="OrthoDB" id="550424at2759"/>
<name>A0A2Z6NSK7_TRISU</name>
<dbReference type="Proteomes" id="UP000242715">
    <property type="component" value="Unassembled WGS sequence"/>
</dbReference>
<dbReference type="PROSITE" id="PS50076">
    <property type="entry name" value="DNAJ_2"/>
    <property type="match status" value="1"/>
</dbReference>
<dbReference type="InterPro" id="IPR008971">
    <property type="entry name" value="HSP40/DnaJ_pept-bd"/>
</dbReference>
<dbReference type="SUPFAM" id="SSF49493">
    <property type="entry name" value="HSP40/DnaJ peptide-binding domain"/>
    <property type="match status" value="2"/>
</dbReference>
<dbReference type="GO" id="GO:0005829">
    <property type="term" value="C:cytosol"/>
    <property type="evidence" value="ECO:0007669"/>
    <property type="project" value="TreeGrafter"/>
</dbReference>
<feature type="domain" description="J" evidence="2">
    <location>
        <begin position="10"/>
        <end position="79"/>
    </location>
</feature>
<reference evidence="4" key="1">
    <citation type="journal article" date="2017" name="Front. Plant Sci.">
        <title>Climate Clever Clovers: New Paradigm to Reduce the Environmental Footprint of Ruminants by Breeding Low Methanogenic Forages Utilizing Haplotype Variation.</title>
        <authorList>
            <person name="Kaur P."/>
            <person name="Appels R."/>
            <person name="Bayer P.E."/>
            <person name="Keeble-Gagnere G."/>
            <person name="Wang J."/>
            <person name="Hirakawa H."/>
            <person name="Shirasawa K."/>
            <person name="Vercoe P."/>
            <person name="Stefanova K."/>
            <person name="Durmic Z."/>
            <person name="Nichols P."/>
            <person name="Revell C."/>
            <person name="Isobe S.N."/>
            <person name="Edwards D."/>
            <person name="Erskine W."/>
        </authorList>
    </citation>
    <scope>NUCLEOTIDE SEQUENCE [LARGE SCALE GENOMIC DNA]</scope>
    <source>
        <strain evidence="4">cv. Daliak</strain>
    </source>
</reference>
<dbReference type="FunFam" id="2.60.260.20:FF:000006">
    <property type="entry name" value="DnaJ subfamily B member 13"/>
    <property type="match status" value="1"/>
</dbReference>
<dbReference type="PANTHER" id="PTHR24078:SF175">
    <property type="entry name" value="DNAJ HEAT SHOCK FAMILY PROTEIN"/>
    <property type="match status" value="1"/>
</dbReference>
<dbReference type="GO" id="GO:0051087">
    <property type="term" value="F:protein-folding chaperone binding"/>
    <property type="evidence" value="ECO:0007669"/>
    <property type="project" value="TreeGrafter"/>
</dbReference>
<dbReference type="Pfam" id="PF01556">
    <property type="entry name" value="DnaJ_C"/>
    <property type="match status" value="1"/>
</dbReference>
<dbReference type="InterPro" id="IPR002939">
    <property type="entry name" value="DnaJ_C"/>
</dbReference>
<evidence type="ECO:0000256" key="1">
    <source>
        <dbReference type="ARBA" id="ARBA00023186"/>
    </source>
</evidence>
<sequence length="282" mass="32589">MDFSQMGIDDYYKILKVNHDATYEELKKSFNNLSLKWHPDRIKQNPLRKQEFETKFKKISEAYDVLSDPKKRQIYDKYGKYPMNFDEYGDGNNIKVDEDVGAVETEFYCTLEELYRGCRKKLKIIRTVPDGFGKSKSVDELLKISIKPGWKKGTKITFPEKGNELPGSPPSDLIFVVMETPHVIFKRDGNDLIMTKKISLLEALVGTTFNVTTLDGRDITVEVTDLVTPRYEKVVSDEGMPLAKEPSKKGNLRIKFHVEYPSMLTSLQKHDVRRILRDATYD</sequence>
<dbReference type="PANTHER" id="PTHR24078">
    <property type="entry name" value="DNAJ HOMOLOG SUBFAMILY C MEMBER"/>
    <property type="match status" value="1"/>
</dbReference>
<keyword evidence="1" id="KW-0143">Chaperone</keyword>
<evidence type="ECO:0000313" key="3">
    <source>
        <dbReference type="EMBL" id="GAU39800.1"/>
    </source>
</evidence>
<dbReference type="CDD" id="cd10747">
    <property type="entry name" value="DnaJ_C"/>
    <property type="match status" value="1"/>
</dbReference>
<dbReference type="AlphaFoldDB" id="A0A2Z6NSK7"/>
<dbReference type="InterPro" id="IPR018253">
    <property type="entry name" value="DnaJ_domain_CS"/>
</dbReference>
<dbReference type="InterPro" id="IPR001623">
    <property type="entry name" value="DnaJ_domain"/>
</dbReference>
<protein>
    <recommendedName>
        <fullName evidence="2">J domain-containing protein</fullName>
    </recommendedName>
</protein>
<dbReference type="PROSITE" id="PS00636">
    <property type="entry name" value="DNAJ_1"/>
    <property type="match status" value="1"/>
</dbReference>
<dbReference type="EMBL" id="DF973778">
    <property type="protein sequence ID" value="GAU39800.1"/>
    <property type="molecule type" value="Genomic_DNA"/>
</dbReference>
<dbReference type="FunFam" id="2.60.260.20:FF:000015">
    <property type="entry name" value="Heat shock protein 40"/>
    <property type="match status" value="1"/>
</dbReference>
<keyword evidence="4" id="KW-1185">Reference proteome</keyword>